<dbReference type="InterPro" id="IPR036938">
    <property type="entry name" value="PAP2/HPO_sf"/>
</dbReference>
<evidence type="ECO:0000313" key="9">
    <source>
        <dbReference type="Proteomes" id="UP001596413"/>
    </source>
</evidence>
<gene>
    <name evidence="8" type="ORF">ACFQLX_01455</name>
</gene>
<dbReference type="SUPFAM" id="SSF111331">
    <property type="entry name" value="NAD kinase/diacylglycerol kinase-like"/>
    <property type="match status" value="1"/>
</dbReference>
<dbReference type="PANTHER" id="PTHR14969:SF62">
    <property type="entry name" value="DECAPRENYLPHOSPHORYL-5-PHOSPHORIBOSE PHOSPHATASE RV3807C-RELATED"/>
    <property type="match status" value="1"/>
</dbReference>
<dbReference type="SMART" id="SM00014">
    <property type="entry name" value="acidPPc"/>
    <property type="match status" value="1"/>
</dbReference>
<evidence type="ECO:0000256" key="5">
    <source>
        <dbReference type="ARBA" id="ARBA00022989"/>
    </source>
</evidence>
<dbReference type="SMART" id="SM00046">
    <property type="entry name" value="DAGKc"/>
    <property type="match status" value="1"/>
</dbReference>
<name>A0ABW2GA29_9ACTN</name>
<dbReference type="InterPro" id="IPR000326">
    <property type="entry name" value="PAP2/HPO"/>
</dbReference>
<dbReference type="Gene3D" id="2.60.200.40">
    <property type="match status" value="1"/>
</dbReference>
<sequence length="498" mass="52320">MTRRDARAVGQPLPSRWDRGVFHEVASRSWPAAEAVLPKLSRSADHGLLWFGVAAGMAAAGGRPARRAAVRGLLSLGVASATVNTLGKRAVRRKRPVLDAVPVIRQLSRQPFTTSFPSGHAASAAAFALGAGLQSRRWGVALAPLAWSVAFSRIYTGVHYPSDVLAGMALGAGAAFAVRGMVPTRDQLGPQARPRADAPALPGGHGLVVVVNGAAGTGGEALRQAREALPDAEFVECEPDGKELSEQFEAAAVRARALGVLGGDGTVNTAVATAVRHRLALAVFPGGTLNHFAYDLGVHTVADAARAVAGGDAAAVDVARFRPGPDGPAGHFVNTFSLGAYPDLVRVREEWAPRIGGWPAGLLAAFQVLRTSQPVEAEINGRHRQVWLLFVGNCGYRGLGLAPVRRHDLADGLLDVRMVYAGHWARIRLLTAALTGSLRRSPVHSAARLHRLRIDGLRPGVHLAYDGEVVPAAHATVELDKAEGGLTVYRPLPDPEAG</sequence>
<dbReference type="CDD" id="cd01610">
    <property type="entry name" value="PAP2_like"/>
    <property type="match status" value="1"/>
</dbReference>
<keyword evidence="8" id="KW-0808">Transferase</keyword>
<protein>
    <submittedName>
        <fullName evidence="8">Bifunctional phosphatase PAP2/diacylglycerol kinase family protein</fullName>
    </submittedName>
</protein>
<dbReference type="PROSITE" id="PS50146">
    <property type="entry name" value="DAGK"/>
    <property type="match status" value="1"/>
</dbReference>
<dbReference type="PANTHER" id="PTHR14969">
    <property type="entry name" value="SPHINGOSINE-1-PHOSPHATE PHOSPHOHYDROLASE"/>
    <property type="match status" value="1"/>
</dbReference>
<dbReference type="InterPro" id="IPR001206">
    <property type="entry name" value="Diacylglycerol_kinase_cat_dom"/>
</dbReference>
<keyword evidence="2" id="KW-1003">Cell membrane</keyword>
<feature type="domain" description="DAGKc" evidence="7">
    <location>
        <begin position="202"/>
        <end position="324"/>
    </location>
</feature>
<keyword evidence="5" id="KW-1133">Transmembrane helix</keyword>
<dbReference type="Pfam" id="PF00781">
    <property type="entry name" value="DAGK_cat"/>
    <property type="match status" value="1"/>
</dbReference>
<dbReference type="Pfam" id="PF19279">
    <property type="entry name" value="YegS_C"/>
    <property type="match status" value="1"/>
</dbReference>
<dbReference type="Pfam" id="PF01569">
    <property type="entry name" value="PAP2"/>
    <property type="match status" value="1"/>
</dbReference>
<proteinExistence type="predicted"/>
<comment type="caution">
    <text evidence="8">The sequence shown here is derived from an EMBL/GenBank/DDBJ whole genome shotgun (WGS) entry which is preliminary data.</text>
</comment>
<evidence type="ECO:0000259" key="7">
    <source>
        <dbReference type="PROSITE" id="PS50146"/>
    </source>
</evidence>
<keyword evidence="6" id="KW-0472">Membrane</keyword>
<evidence type="ECO:0000256" key="4">
    <source>
        <dbReference type="ARBA" id="ARBA00022801"/>
    </source>
</evidence>
<dbReference type="GO" id="GO:0016301">
    <property type="term" value="F:kinase activity"/>
    <property type="evidence" value="ECO:0007669"/>
    <property type="project" value="UniProtKB-KW"/>
</dbReference>
<keyword evidence="3" id="KW-0812">Transmembrane</keyword>
<dbReference type="InterPro" id="IPR045540">
    <property type="entry name" value="YegS/DAGK_C"/>
</dbReference>
<dbReference type="SUPFAM" id="SSF48317">
    <property type="entry name" value="Acid phosphatase/Vanadium-dependent haloperoxidase"/>
    <property type="match status" value="1"/>
</dbReference>
<organism evidence="8 9">
    <name type="scientific">Streptomyces polyrhachis</name>
    <dbReference type="NCBI Taxonomy" id="1282885"/>
    <lineage>
        <taxon>Bacteria</taxon>
        <taxon>Bacillati</taxon>
        <taxon>Actinomycetota</taxon>
        <taxon>Actinomycetes</taxon>
        <taxon>Kitasatosporales</taxon>
        <taxon>Streptomycetaceae</taxon>
        <taxon>Streptomyces</taxon>
    </lineage>
</organism>
<dbReference type="Gene3D" id="1.20.144.10">
    <property type="entry name" value="Phosphatidic acid phosphatase type 2/haloperoxidase"/>
    <property type="match status" value="1"/>
</dbReference>
<dbReference type="Proteomes" id="UP001596413">
    <property type="component" value="Unassembled WGS sequence"/>
</dbReference>
<dbReference type="RefSeq" id="WP_386410841.1">
    <property type="nucleotide sequence ID" value="NZ_JBHSZO010000002.1"/>
</dbReference>
<accession>A0ABW2GA29</accession>
<dbReference type="InterPro" id="IPR017438">
    <property type="entry name" value="ATP-NAD_kinase_N"/>
</dbReference>
<reference evidence="9" key="1">
    <citation type="journal article" date="2019" name="Int. J. Syst. Evol. Microbiol.">
        <title>The Global Catalogue of Microorganisms (GCM) 10K type strain sequencing project: providing services to taxonomists for standard genome sequencing and annotation.</title>
        <authorList>
            <consortium name="The Broad Institute Genomics Platform"/>
            <consortium name="The Broad Institute Genome Sequencing Center for Infectious Disease"/>
            <person name="Wu L."/>
            <person name="Ma J."/>
        </authorList>
    </citation>
    <scope>NUCLEOTIDE SEQUENCE [LARGE SCALE GENOMIC DNA]</scope>
    <source>
        <strain evidence="9">CGMCC 1.13681</strain>
    </source>
</reference>
<comment type="subcellular location">
    <subcellularLocation>
        <location evidence="1">Cell membrane</location>
        <topology evidence="1">Multi-pass membrane protein</topology>
    </subcellularLocation>
</comment>
<evidence type="ECO:0000256" key="2">
    <source>
        <dbReference type="ARBA" id="ARBA00022475"/>
    </source>
</evidence>
<dbReference type="Gene3D" id="3.40.50.10330">
    <property type="entry name" value="Probable inorganic polyphosphate/atp-NAD kinase, domain 1"/>
    <property type="match status" value="1"/>
</dbReference>
<keyword evidence="9" id="KW-1185">Reference proteome</keyword>
<evidence type="ECO:0000256" key="6">
    <source>
        <dbReference type="ARBA" id="ARBA00023136"/>
    </source>
</evidence>
<keyword evidence="8" id="KW-0418">Kinase</keyword>
<evidence type="ECO:0000256" key="1">
    <source>
        <dbReference type="ARBA" id="ARBA00004651"/>
    </source>
</evidence>
<evidence type="ECO:0000313" key="8">
    <source>
        <dbReference type="EMBL" id="MFC7216844.1"/>
    </source>
</evidence>
<dbReference type="InterPro" id="IPR016064">
    <property type="entry name" value="NAD/diacylglycerol_kinase_sf"/>
</dbReference>
<keyword evidence="4" id="KW-0378">Hydrolase</keyword>
<dbReference type="EMBL" id="JBHSZO010000002">
    <property type="protein sequence ID" value="MFC7216844.1"/>
    <property type="molecule type" value="Genomic_DNA"/>
</dbReference>
<evidence type="ECO:0000256" key="3">
    <source>
        <dbReference type="ARBA" id="ARBA00022692"/>
    </source>
</evidence>